<dbReference type="EMBL" id="GL447388">
    <property type="protein sequence ID" value="EFN86491.1"/>
    <property type="molecule type" value="Genomic_DNA"/>
</dbReference>
<evidence type="ECO:0000313" key="11">
    <source>
        <dbReference type="Proteomes" id="UP000008237"/>
    </source>
</evidence>
<accession>E2BCT9</accession>
<dbReference type="InterPro" id="IPR038757">
    <property type="entry name" value="BRAP"/>
</dbReference>
<dbReference type="FunCoup" id="E2BCT9">
    <property type="interactions" value="6"/>
</dbReference>
<dbReference type="OMA" id="NPFFQVE"/>
<dbReference type="OrthoDB" id="10036464at2759"/>
<evidence type="ECO:0000256" key="5">
    <source>
        <dbReference type="ARBA" id="ARBA00022968"/>
    </source>
</evidence>
<reference evidence="10 11" key="1">
    <citation type="journal article" date="2010" name="Science">
        <title>Genomic comparison of the ants Camponotus floridanus and Harpegnathos saltator.</title>
        <authorList>
            <person name="Bonasio R."/>
            <person name="Zhang G."/>
            <person name="Ye C."/>
            <person name="Mutti N.S."/>
            <person name="Fang X."/>
            <person name="Qin N."/>
            <person name="Donahue G."/>
            <person name="Yang P."/>
            <person name="Li Q."/>
            <person name="Li C."/>
            <person name="Zhang P."/>
            <person name="Huang Z."/>
            <person name="Berger S.L."/>
            <person name="Reinberg D."/>
            <person name="Wang J."/>
            <person name="Liebig J."/>
        </authorList>
    </citation>
    <scope>NUCLEOTIDE SEQUENCE [LARGE SCALE GENOMIC DNA]</scope>
    <source>
        <strain evidence="10 11">R22 G/1</strain>
    </source>
</reference>
<dbReference type="InParanoid" id="E2BCT9"/>
<evidence type="ECO:0000256" key="4">
    <source>
        <dbReference type="ARBA" id="ARBA00022692"/>
    </source>
</evidence>
<gene>
    <name evidence="10" type="ORF">EAI_04045</name>
</gene>
<feature type="transmembrane region" description="Helical" evidence="9">
    <location>
        <begin position="53"/>
        <end position="76"/>
    </location>
</feature>
<dbReference type="AlphaFoldDB" id="E2BCT9"/>
<dbReference type="PANTHER" id="PTHR35259">
    <property type="entry name" value="BOMBESIN RECEPTOR-ACTIVATED PROTEIN C6ORF89"/>
    <property type="match status" value="1"/>
</dbReference>
<keyword evidence="5" id="KW-0735">Signal-anchor</keyword>
<evidence type="ECO:0000256" key="8">
    <source>
        <dbReference type="ARBA" id="ARBA00023136"/>
    </source>
</evidence>
<evidence type="ECO:0000256" key="6">
    <source>
        <dbReference type="ARBA" id="ARBA00022989"/>
    </source>
</evidence>
<keyword evidence="6 9" id="KW-1133">Transmembrane helix</keyword>
<evidence type="ECO:0000256" key="9">
    <source>
        <dbReference type="SAM" id="Phobius"/>
    </source>
</evidence>
<name>E2BCT9_HARSA</name>
<keyword evidence="4 9" id="KW-0812">Transmembrane</keyword>
<keyword evidence="7" id="KW-0333">Golgi apparatus</keyword>
<keyword evidence="11" id="KW-1185">Reference proteome</keyword>
<sequence>MINLDEYTERIRLIRQYALDHNVSEIQTTDIFRTCFQQLETKYSRKPSTLANLLKLSCLLIFASFILLTLCSQKWLSDILVRLCQNSIYPSLYILRKVAVPVMSLYPSLSELYDEWCLIENPYFYVNDMDCLACTVVYSVPDLTGHNISKSFNVGIPYTKAENNTEIKMNDLVNIYWNNYDIFDQDAEKIISNNESFKTIHDIMVDRLDMYPTNSLTTHILWKINRMKPNRILRRLFPKPTEIPNWWSQGIEKFVFIDESKSPSYVLPSPECSNIVIRCTAGARLIRMMPSSECIQHCRSSTILLSAGHTCTSESKANMHSMIILFHDHASLDDVNLCNVCPACIATKEGGATPKKVPTMNGIIGTPITGLAKLMNQFGSNGVTLRNSI</sequence>
<organism evidence="11">
    <name type="scientific">Harpegnathos saltator</name>
    <name type="common">Jerdon's jumping ant</name>
    <dbReference type="NCBI Taxonomy" id="610380"/>
    <lineage>
        <taxon>Eukaryota</taxon>
        <taxon>Metazoa</taxon>
        <taxon>Ecdysozoa</taxon>
        <taxon>Arthropoda</taxon>
        <taxon>Hexapoda</taxon>
        <taxon>Insecta</taxon>
        <taxon>Pterygota</taxon>
        <taxon>Neoptera</taxon>
        <taxon>Endopterygota</taxon>
        <taxon>Hymenoptera</taxon>
        <taxon>Apocrita</taxon>
        <taxon>Aculeata</taxon>
        <taxon>Formicoidea</taxon>
        <taxon>Formicidae</taxon>
        <taxon>Ponerinae</taxon>
        <taxon>Ponerini</taxon>
        <taxon>Harpegnathos</taxon>
    </lineage>
</organism>
<dbReference type="Proteomes" id="UP000008237">
    <property type="component" value="Unassembled WGS sequence"/>
</dbReference>
<keyword evidence="8 9" id="KW-0472">Membrane</keyword>
<keyword evidence="3" id="KW-0963">Cytoplasm</keyword>
<evidence type="ECO:0000256" key="7">
    <source>
        <dbReference type="ARBA" id="ARBA00023034"/>
    </source>
</evidence>
<evidence type="ECO:0000313" key="10">
    <source>
        <dbReference type="EMBL" id="EFN86491.1"/>
    </source>
</evidence>
<evidence type="ECO:0000256" key="2">
    <source>
        <dbReference type="ARBA" id="ARBA00004496"/>
    </source>
</evidence>
<protein>
    <submittedName>
        <fullName evidence="10">Uncharacterized protein</fullName>
    </submittedName>
</protein>
<dbReference type="PANTHER" id="PTHR35259:SF1">
    <property type="entry name" value="BOMBESIN RECEPTOR-ACTIVATED PROTEIN C6ORF89"/>
    <property type="match status" value="1"/>
</dbReference>
<evidence type="ECO:0000256" key="1">
    <source>
        <dbReference type="ARBA" id="ARBA00004323"/>
    </source>
</evidence>
<evidence type="ECO:0000256" key="3">
    <source>
        <dbReference type="ARBA" id="ARBA00022490"/>
    </source>
</evidence>
<dbReference type="GO" id="GO:0000139">
    <property type="term" value="C:Golgi membrane"/>
    <property type="evidence" value="ECO:0007669"/>
    <property type="project" value="UniProtKB-SubCell"/>
</dbReference>
<proteinExistence type="predicted"/>
<comment type="subcellular location">
    <subcellularLocation>
        <location evidence="2">Cytoplasm</location>
    </subcellularLocation>
    <subcellularLocation>
        <location evidence="1">Golgi apparatus membrane</location>
        <topology evidence="1">Single-pass type II membrane protein</topology>
    </subcellularLocation>
</comment>